<gene>
    <name evidence="4" type="ORF">MW290_26760</name>
</gene>
<keyword evidence="2" id="KW-1133">Transmembrane helix</keyword>
<name>A0ABY4S840_AQUTE</name>
<proteinExistence type="predicted"/>
<reference evidence="4" key="1">
    <citation type="submission" date="2022-05" db="EMBL/GenBank/DDBJ databases">
        <title>An RpoN-dependent PEP-CTERM gene is involved in floc formation of an Aquincola tertiaricarbonis strain.</title>
        <authorList>
            <person name="Qiu D."/>
            <person name="Xia M."/>
        </authorList>
    </citation>
    <scope>NUCLEOTIDE SEQUENCE</scope>
    <source>
        <strain evidence="4">RN12</strain>
    </source>
</reference>
<keyword evidence="2" id="KW-0812">Transmembrane</keyword>
<dbReference type="Proteomes" id="UP001056201">
    <property type="component" value="Chromosome 2"/>
</dbReference>
<protein>
    <submittedName>
        <fullName evidence="4">AsmA family protein</fullName>
    </submittedName>
</protein>
<dbReference type="RefSeq" id="WP_250197402.1">
    <property type="nucleotide sequence ID" value="NZ_CP097636.1"/>
</dbReference>
<organism evidence="4 5">
    <name type="scientific">Aquincola tertiaricarbonis</name>
    <dbReference type="NCBI Taxonomy" id="391953"/>
    <lineage>
        <taxon>Bacteria</taxon>
        <taxon>Pseudomonadati</taxon>
        <taxon>Pseudomonadota</taxon>
        <taxon>Betaproteobacteria</taxon>
        <taxon>Burkholderiales</taxon>
        <taxon>Sphaerotilaceae</taxon>
        <taxon>Aquincola</taxon>
    </lineage>
</organism>
<dbReference type="InterPro" id="IPR007844">
    <property type="entry name" value="AsmA"/>
</dbReference>
<evidence type="ECO:0000256" key="2">
    <source>
        <dbReference type="SAM" id="Phobius"/>
    </source>
</evidence>
<dbReference type="EMBL" id="CP097636">
    <property type="protein sequence ID" value="URI09169.1"/>
    <property type="molecule type" value="Genomic_DNA"/>
</dbReference>
<dbReference type="Pfam" id="PF05170">
    <property type="entry name" value="AsmA"/>
    <property type="match status" value="2"/>
</dbReference>
<evidence type="ECO:0000259" key="3">
    <source>
        <dbReference type="Pfam" id="PF05170"/>
    </source>
</evidence>
<dbReference type="PANTHER" id="PTHR30441">
    <property type="entry name" value="DUF748 DOMAIN-CONTAINING PROTEIN"/>
    <property type="match status" value="1"/>
</dbReference>
<dbReference type="InterPro" id="IPR052894">
    <property type="entry name" value="AsmA-related"/>
</dbReference>
<evidence type="ECO:0000256" key="1">
    <source>
        <dbReference type="SAM" id="MobiDB-lite"/>
    </source>
</evidence>
<evidence type="ECO:0000313" key="5">
    <source>
        <dbReference type="Proteomes" id="UP001056201"/>
    </source>
</evidence>
<sequence>MTPSTPSTAAAPSASRSASRRPRRWLRVLGGVIVGLVALLLIAELLGWRFLRGPIERYATDALGAPVRISAPFRLHLLRPPQASAGALWVGAAPGSQAPFLVDARNVLLRWRWGDVNDFRQGGALRIVALQADQLEAHVLRPKDGVASWQFKTDPEQPQVERDPPRVERVRLREAAIHVDDAVTEVKVEAHARMRESAPAAGAASAPAASGAGGAERDFGLEADAQGTWRGMPVKLEARSPQVLPLLDDEHPAPLQVKAQALIGRAKLAYDGLVHDPLGARGIEGELRISGPSLGAVGEALNVTLPTTPPFNLVGTLRHTDPVWHVAVSTATIGKSALRGTFAYDPQPATPKLTGELLGKRLDLADLAPAVGADGKPSTPPPNTRNGGPRVIPDRSFDLPSLKAMDADVHVALDELNLNTSALETLRPLAGRIVLAGGVLRIEDIKATTAGGSVTGSTGLDSTTKPPRWDTDLKLRGVDVAGWLKAARKDNADVTARSSKAKLEREREAARQGSGPVTAYITGELQAEFKLRGQGNSTAQLLSTLDGSARAVVRNGTLSHLIVEALGIDVAQALGVFVSGDNSLPLNCAVVAMDAKQGVLTPSVAVLDTRDSTVALSGTIDLKNELLNLRSETKPKDFSFATLRSPLLLTGSFASPEVGIAKGPIAARVAAGAALAAVAGPLAALLPLLDPGSGEKEDNCQALVQKSAPGKAEPAKAAKSRP</sequence>
<keyword evidence="2" id="KW-0472">Membrane</keyword>
<feature type="domain" description="AsmA" evidence="3">
    <location>
        <begin position="521"/>
        <end position="602"/>
    </location>
</feature>
<feature type="transmembrane region" description="Helical" evidence="2">
    <location>
        <begin position="25"/>
        <end position="48"/>
    </location>
</feature>
<accession>A0ABY4S840</accession>
<feature type="domain" description="AsmA" evidence="3">
    <location>
        <begin position="28"/>
        <end position="481"/>
    </location>
</feature>
<feature type="region of interest" description="Disordered" evidence="1">
    <location>
        <begin position="370"/>
        <end position="391"/>
    </location>
</feature>
<keyword evidence="5" id="KW-1185">Reference proteome</keyword>
<evidence type="ECO:0000313" key="4">
    <source>
        <dbReference type="EMBL" id="URI09169.1"/>
    </source>
</evidence>
<dbReference type="PANTHER" id="PTHR30441:SF9">
    <property type="entry name" value="ASMA FAMILY PROTEIN YHJG"/>
    <property type="match status" value="1"/>
</dbReference>